<dbReference type="AlphaFoldDB" id="A0AAE0C385"/>
<evidence type="ECO:0000256" key="1">
    <source>
        <dbReference type="SAM" id="MobiDB-lite"/>
    </source>
</evidence>
<reference evidence="5 6" key="1">
    <citation type="journal article" date="2015" name="Genome Biol. Evol.">
        <title>Comparative Genomics of a Bacterivorous Green Alga Reveals Evolutionary Causalities and Consequences of Phago-Mixotrophic Mode of Nutrition.</title>
        <authorList>
            <person name="Burns J.A."/>
            <person name="Paasch A."/>
            <person name="Narechania A."/>
            <person name="Kim E."/>
        </authorList>
    </citation>
    <scope>NUCLEOTIDE SEQUENCE [LARGE SCALE GENOMIC DNA]</scope>
    <source>
        <strain evidence="5 6">PLY_AMNH</strain>
    </source>
</reference>
<evidence type="ECO:0000313" key="5">
    <source>
        <dbReference type="EMBL" id="KAK3246585.1"/>
    </source>
</evidence>
<accession>A0AAE0C385</accession>
<feature type="domain" description="PPIase cyclophilin-type" evidence="3">
    <location>
        <begin position="201"/>
        <end position="339"/>
    </location>
</feature>
<dbReference type="InterPro" id="IPR003609">
    <property type="entry name" value="Pan_app"/>
</dbReference>
<dbReference type="Proteomes" id="UP001190700">
    <property type="component" value="Unassembled WGS sequence"/>
</dbReference>
<sequence>MAPRPSERQRRTASTSTISLFILVICTVFYFAHAWLTWPTRHAARTAAHLQSDSGIEYTTTVSAATLTSPPPPSFPSPPPPSPPPVSREVPQVPTCQPASFKRHVEYDGVVVQAGGDGGVVAQSEVECCERCLDSKACNVWVWNMESGGEGACWLKFSEHPKRPSLRAEGAHVPWASGTLAKGFWDPGAPLPVVNTSLGHVLLRTSEGDIRLRLKEDWHLPSVNTVRRLAAPGLPPGSCRQCEFYRVEYGFLVQGVLRGVLPVNKETGCDPAPQCQPGPRVMQRGDVGWAGGGPGPDFFIYLGKRPADWLKRDHTVWAEVADDDSLALCDRIVSLPSHTPGGPNTMRFLQKRLEIEVVAT</sequence>
<proteinExistence type="predicted"/>
<dbReference type="InterPro" id="IPR029000">
    <property type="entry name" value="Cyclophilin-like_dom_sf"/>
</dbReference>
<dbReference type="InterPro" id="IPR002130">
    <property type="entry name" value="Cyclophilin-type_PPIase_dom"/>
</dbReference>
<feature type="domain" description="Apple" evidence="4">
    <location>
        <begin position="118"/>
        <end position="156"/>
    </location>
</feature>
<dbReference type="PANTHER" id="PTHR46873">
    <property type="entry name" value="EXPRESSED PROTEIN"/>
    <property type="match status" value="1"/>
</dbReference>
<feature type="transmembrane region" description="Helical" evidence="2">
    <location>
        <begin position="20"/>
        <end position="38"/>
    </location>
</feature>
<evidence type="ECO:0000259" key="4">
    <source>
        <dbReference type="Pfam" id="PF14295"/>
    </source>
</evidence>
<keyword evidence="2" id="KW-0472">Membrane</keyword>
<dbReference type="EMBL" id="LGRX02029672">
    <property type="protein sequence ID" value="KAK3246585.1"/>
    <property type="molecule type" value="Genomic_DNA"/>
</dbReference>
<dbReference type="SUPFAM" id="SSF50891">
    <property type="entry name" value="Cyclophilin-like"/>
    <property type="match status" value="1"/>
</dbReference>
<evidence type="ECO:0000256" key="2">
    <source>
        <dbReference type="SAM" id="Phobius"/>
    </source>
</evidence>
<feature type="region of interest" description="Disordered" evidence="1">
    <location>
        <begin position="65"/>
        <end position="93"/>
    </location>
</feature>
<evidence type="ECO:0000313" key="6">
    <source>
        <dbReference type="Proteomes" id="UP001190700"/>
    </source>
</evidence>
<protein>
    <submittedName>
        <fullName evidence="5">Uncharacterized protein</fullName>
    </submittedName>
</protein>
<dbReference type="Pfam" id="PF00160">
    <property type="entry name" value="Pro_isomerase"/>
    <property type="match status" value="1"/>
</dbReference>
<organism evidence="5 6">
    <name type="scientific">Cymbomonas tetramitiformis</name>
    <dbReference type="NCBI Taxonomy" id="36881"/>
    <lineage>
        <taxon>Eukaryota</taxon>
        <taxon>Viridiplantae</taxon>
        <taxon>Chlorophyta</taxon>
        <taxon>Pyramimonadophyceae</taxon>
        <taxon>Pyramimonadales</taxon>
        <taxon>Pyramimonadaceae</taxon>
        <taxon>Cymbomonas</taxon>
    </lineage>
</organism>
<dbReference type="GO" id="GO:0003755">
    <property type="term" value="F:peptidyl-prolyl cis-trans isomerase activity"/>
    <property type="evidence" value="ECO:0007669"/>
    <property type="project" value="InterPro"/>
</dbReference>
<dbReference type="PANTHER" id="PTHR46873:SF1">
    <property type="entry name" value="EXPRESSED PROTEIN"/>
    <property type="match status" value="1"/>
</dbReference>
<evidence type="ECO:0000259" key="3">
    <source>
        <dbReference type="Pfam" id="PF00160"/>
    </source>
</evidence>
<name>A0AAE0C385_9CHLO</name>
<gene>
    <name evidence="5" type="ORF">CYMTET_43882</name>
</gene>
<keyword evidence="2" id="KW-0812">Transmembrane</keyword>
<dbReference type="Gene3D" id="3.50.4.10">
    <property type="entry name" value="Hepatocyte Growth Factor"/>
    <property type="match status" value="1"/>
</dbReference>
<feature type="compositionally biased region" description="Pro residues" evidence="1">
    <location>
        <begin position="69"/>
        <end position="86"/>
    </location>
</feature>
<keyword evidence="6" id="KW-1185">Reference proteome</keyword>
<comment type="caution">
    <text evidence="5">The sequence shown here is derived from an EMBL/GenBank/DDBJ whole genome shotgun (WGS) entry which is preliminary data.</text>
</comment>
<dbReference type="Pfam" id="PF14295">
    <property type="entry name" value="PAN_4"/>
    <property type="match status" value="1"/>
</dbReference>
<dbReference type="Gene3D" id="2.40.100.10">
    <property type="entry name" value="Cyclophilin-like"/>
    <property type="match status" value="1"/>
</dbReference>
<keyword evidence="2" id="KW-1133">Transmembrane helix</keyword>